<feature type="compositionally biased region" description="Pro residues" evidence="15">
    <location>
        <begin position="17"/>
        <end position="37"/>
    </location>
</feature>
<gene>
    <name evidence="17" type="primary">Dwil\GK25108</name>
    <name evidence="17" type="ORF">Dwil_GK25108</name>
</gene>
<dbReference type="Gene3D" id="3.40.50.300">
    <property type="entry name" value="P-loop containing nucleotide triphosphate hydrolases"/>
    <property type="match status" value="1"/>
</dbReference>
<feature type="region of interest" description="Disordered" evidence="15">
    <location>
        <begin position="165"/>
        <end position="565"/>
    </location>
</feature>
<proteinExistence type="predicted"/>
<dbReference type="GO" id="GO:0008157">
    <property type="term" value="F:protein phosphatase 1 binding"/>
    <property type="evidence" value="ECO:0007669"/>
    <property type="project" value="EnsemblMetazoa"/>
</dbReference>
<feature type="region of interest" description="Disordered" evidence="15">
    <location>
        <begin position="1316"/>
        <end position="1349"/>
    </location>
</feature>
<feature type="compositionally biased region" description="Gly residues" evidence="15">
    <location>
        <begin position="528"/>
        <end position="542"/>
    </location>
</feature>
<keyword evidence="5" id="KW-0547">Nucleotide-binding</keyword>
<comment type="subcellular location">
    <subcellularLocation>
        <location evidence="1">Nucleus speckle</location>
    </subcellularLocation>
</comment>
<evidence type="ECO:0000256" key="5">
    <source>
        <dbReference type="ARBA" id="ARBA00022741"/>
    </source>
</evidence>
<evidence type="ECO:0000313" key="18">
    <source>
        <dbReference type="Proteomes" id="UP000007798"/>
    </source>
</evidence>
<feature type="compositionally biased region" description="Low complexity" evidence="15">
    <location>
        <begin position="712"/>
        <end position="730"/>
    </location>
</feature>
<comment type="subunit">
    <text evidence="12">Interacts with PPP1CA and NCOA5. Forms a complex with ILF2, ILF3, KHDRBS1, RBMX, NCOA5 and PPP1CA.</text>
</comment>
<dbReference type="FunCoup" id="B4NCC2">
    <property type="interactions" value="700"/>
</dbReference>
<feature type="compositionally biased region" description="Polar residues" evidence="15">
    <location>
        <begin position="549"/>
        <end position="561"/>
    </location>
</feature>
<feature type="region of interest" description="Disordered" evidence="15">
    <location>
        <begin position="833"/>
        <end position="1171"/>
    </location>
</feature>
<dbReference type="FunFam" id="3.40.50.300:FF:000399">
    <property type="entry name" value="YLP motif containing 1"/>
    <property type="match status" value="1"/>
</dbReference>
<feature type="region of interest" description="Disordered" evidence="15">
    <location>
        <begin position="16"/>
        <end position="46"/>
    </location>
</feature>
<feature type="region of interest" description="Disordered" evidence="15">
    <location>
        <begin position="1615"/>
        <end position="1644"/>
    </location>
</feature>
<keyword evidence="3" id="KW-0678">Repressor</keyword>
<dbReference type="GO" id="GO:0016607">
    <property type="term" value="C:nuclear speck"/>
    <property type="evidence" value="ECO:0007669"/>
    <property type="project" value="UniProtKB-SubCell"/>
</dbReference>
<keyword evidence="6" id="KW-0067">ATP-binding</keyword>
<feature type="compositionally biased region" description="Polar residues" evidence="15">
    <location>
        <begin position="833"/>
        <end position="846"/>
    </location>
</feature>
<name>B4NCC2_DROWI</name>
<feature type="compositionally biased region" description="Basic and acidic residues" evidence="15">
    <location>
        <begin position="889"/>
        <end position="908"/>
    </location>
</feature>
<evidence type="ECO:0000256" key="7">
    <source>
        <dbReference type="ARBA" id="ARBA00022843"/>
    </source>
</evidence>
<dbReference type="GO" id="GO:0005524">
    <property type="term" value="F:ATP binding"/>
    <property type="evidence" value="ECO:0007669"/>
    <property type="project" value="UniProtKB-KW"/>
</dbReference>
<feature type="compositionally biased region" description="Polar residues" evidence="15">
    <location>
        <begin position="745"/>
        <end position="767"/>
    </location>
</feature>
<keyword evidence="10" id="KW-0539">Nucleus</keyword>
<dbReference type="Pfam" id="PF26583">
    <property type="entry name" value="Spectrin_YLPM1"/>
    <property type="match status" value="1"/>
</dbReference>
<keyword evidence="2" id="KW-0488">Methylation</keyword>
<comment type="function">
    <text evidence="11">Plays a role in the reduction of telomerase activity during differentiation of embryonic stem cells by binding to the core promoter of TERT and controlling its down-regulation.</text>
</comment>
<dbReference type="InterPro" id="IPR027417">
    <property type="entry name" value="P-loop_NTPase"/>
</dbReference>
<evidence type="ECO:0000256" key="4">
    <source>
        <dbReference type="ARBA" id="ARBA00022499"/>
    </source>
</evidence>
<evidence type="ECO:0000256" key="6">
    <source>
        <dbReference type="ARBA" id="ARBA00022840"/>
    </source>
</evidence>
<feature type="compositionally biased region" description="Low complexity" evidence="15">
    <location>
        <begin position="1066"/>
        <end position="1087"/>
    </location>
</feature>
<feature type="domain" description="YLPM1-like spectrin repeat" evidence="16">
    <location>
        <begin position="564"/>
        <end position="629"/>
    </location>
</feature>
<feature type="compositionally biased region" description="Basic and acidic residues" evidence="15">
    <location>
        <begin position="417"/>
        <end position="427"/>
    </location>
</feature>
<evidence type="ECO:0000256" key="2">
    <source>
        <dbReference type="ARBA" id="ARBA00022481"/>
    </source>
</evidence>
<dbReference type="InterPro" id="IPR058903">
    <property type="entry name" value="Spectrin_YLPM1-like"/>
</dbReference>
<feature type="region of interest" description="Disordered" evidence="15">
    <location>
        <begin position="580"/>
        <end position="810"/>
    </location>
</feature>
<evidence type="ECO:0000256" key="10">
    <source>
        <dbReference type="ARBA" id="ARBA00023242"/>
    </source>
</evidence>
<feature type="compositionally biased region" description="Polar residues" evidence="15">
    <location>
        <begin position="1620"/>
        <end position="1635"/>
    </location>
</feature>
<feature type="compositionally biased region" description="Basic and acidic residues" evidence="15">
    <location>
        <begin position="581"/>
        <end position="616"/>
    </location>
</feature>
<feature type="compositionally biased region" description="Polar residues" evidence="15">
    <location>
        <begin position="480"/>
        <end position="496"/>
    </location>
</feature>
<feature type="compositionally biased region" description="Acidic residues" evidence="15">
    <location>
        <begin position="770"/>
        <end position="782"/>
    </location>
</feature>
<evidence type="ECO:0000259" key="16">
    <source>
        <dbReference type="Pfam" id="PF26583"/>
    </source>
</evidence>
<feature type="compositionally biased region" description="Basic and acidic residues" evidence="15">
    <location>
        <begin position="661"/>
        <end position="685"/>
    </location>
</feature>
<organism evidence="17 18">
    <name type="scientific">Drosophila willistoni</name>
    <name type="common">Fruit fly</name>
    <dbReference type="NCBI Taxonomy" id="7260"/>
    <lineage>
        <taxon>Eukaryota</taxon>
        <taxon>Metazoa</taxon>
        <taxon>Ecdysozoa</taxon>
        <taxon>Arthropoda</taxon>
        <taxon>Hexapoda</taxon>
        <taxon>Insecta</taxon>
        <taxon>Pterygota</taxon>
        <taxon>Neoptera</taxon>
        <taxon>Endopterygota</taxon>
        <taxon>Diptera</taxon>
        <taxon>Brachycera</taxon>
        <taxon>Muscomorpha</taxon>
        <taxon>Ephydroidea</taxon>
        <taxon>Drosophilidae</taxon>
        <taxon>Drosophila</taxon>
        <taxon>Sophophora</taxon>
    </lineage>
</organism>
<dbReference type="OrthoDB" id="513595at2759"/>
<feature type="compositionally biased region" description="Polar residues" evidence="15">
    <location>
        <begin position="407"/>
        <end position="416"/>
    </location>
</feature>
<reference evidence="17 18" key="1">
    <citation type="journal article" date="2007" name="Nature">
        <title>Evolution of genes and genomes on the Drosophila phylogeny.</title>
        <authorList>
            <consortium name="Drosophila 12 Genomes Consortium"/>
            <person name="Clark A.G."/>
            <person name="Eisen M.B."/>
            <person name="Smith D.R."/>
            <person name="Bergman C.M."/>
            <person name="Oliver B."/>
            <person name="Markow T.A."/>
            <person name="Kaufman T.C."/>
            <person name="Kellis M."/>
            <person name="Gelbart W."/>
            <person name="Iyer V.N."/>
            <person name="Pollard D.A."/>
            <person name="Sackton T.B."/>
            <person name="Larracuente A.M."/>
            <person name="Singh N.D."/>
            <person name="Abad J.P."/>
            <person name="Abt D.N."/>
            <person name="Adryan B."/>
            <person name="Aguade M."/>
            <person name="Akashi H."/>
            <person name="Anderson W.W."/>
            <person name="Aquadro C.F."/>
            <person name="Ardell D.H."/>
            <person name="Arguello R."/>
            <person name="Artieri C.G."/>
            <person name="Barbash D.A."/>
            <person name="Barker D."/>
            <person name="Barsanti P."/>
            <person name="Batterham P."/>
            <person name="Batzoglou S."/>
            <person name="Begun D."/>
            <person name="Bhutkar A."/>
            <person name="Blanco E."/>
            <person name="Bosak S.A."/>
            <person name="Bradley R.K."/>
            <person name="Brand A.D."/>
            <person name="Brent M.R."/>
            <person name="Brooks A.N."/>
            <person name="Brown R.H."/>
            <person name="Butlin R.K."/>
            <person name="Caggese C."/>
            <person name="Calvi B.R."/>
            <person name="Bernardo de Carvalho A."/>
            <person name="Caspi A."/>
            <person name="Castrezana S."/>
            <person name="Celniker S.E."/>
            <person name="Chang J.L."/>
            <person name="Chapple C."/>
            <person name="Chatterji S."/>
            <person name="Chinwalla A."/>
            <person name="Civetta A."/>
            <person name="Clifton S.W."/>
            <person name="Comeron J.M."/>
            <person name="Costello J.C."/>
            <person name="Coyne J.A."/>
            <person name="Daub J."/>
            <person name="David R.G."/>
            <person name="Delcher A.L."/>
            <person name="Delehaunty K."/>
            <person name="Do C.B."/>
            <person name="Ebling H."/>
            <person name="Edwards K."/>
            <person name="Eickbush T."/>
            <person name="Evans J.D."/>
            <person name="Filipski A."/>
            <person name="Findeiss S."/>
            <person name="Freyhult E."/>
            <person name="Fulton L."/>
            <person name="Fulton R."/>
            <person name="Garcia A.C."/>
            <person name="Gardiner A."/>
            <person name="Garfield D.A."/>
            <person name="Garvin B.E."/>
            <person name="Gibson G."/>
            <person name="Gilbert D."/>
            <person name="Gnerre S."/>
            <person name="Godfrey J."/>
            <person name="Good R."/>
            <person name="Gotea V."/>
            <person name="Gravely B."/>
            <person name="Greenberg A.J."/>
            <person name="Griffiths-Jones S."/>
            <person name="Gross S."/>
            <person name="Guigo R."/>
            <person name="Gustafson E.A."/>
            <person name="Haerty W."/>
            <person name="Hahn M.W."/>
            <person name="Halligan D.L."/>
            <person name="Halpern A.L."/>
            <person name="Halter G.M."/>
            <person name="Han M.V."/>
            <person name="Heger A."/>
            <person name="Hillier L."/>
            <person name="Hinrichs A.S."/>
            <person name="Holmes I."/>
            <person name="Hoskins R.A."/>
            <person name="Hubisz M.J."/>
            <person name="Hultmark D."/>
            <person name="Huntley M.A."/>
            <person name="Jaffe D.B."/>
            <person name="Jagadeeshan S."/>
            <person name="Jeck W.R."/>
            <person name="Johnson J."/>
            <person name="Jones C.D."/>
            <person name="Jordan W.C."/>
            <person name="Karpen G.H."/>
            <person name="Kataoka E."/>
            <person name="Keightley P.D."/>
            <person name="Kheradpour P."/>
            <person name="Kirkness E.F."/>
            <person name="Koerich L.B."/>
            <person name="Kristiansen K."/>
            <person name="Kudrna D."/>
            <person name="Kulathinal R.J."/>
            <person name="Kumar S."/>
            <person name="Kwok R."/>
            <person name="Lander E."/>
            <person name="Langley C.H."/>
            <person name="Lapoint R."/>
            <person name="Lazzaro B.P."/>
            <person name="Lee S.J."/>
            <person name="Levesque L."/>
            <person name="Li R."/>
            <person name="Lin C.F."/>
            <person name="Lin M.F."/>
            <person name="Lindblad-Toh K."/>
            <person name="Llopart A."/>
            <person name="Long M."/>
            <person name="Low L."/>
            <person name="Lozovsky E."/>
            <person name="Lu J."/>
            <person name="Luo M."/>
            <person name="Machado C.A."/>
            <person name="Makalowski W."/>
            <person name="Marzo M."/>
            <person name="Matsuda M."/>
            <person name="Matzkin L."/>
            <person name="McAllister B."/>
            <person name="McBride C.S."/>
            <person name="McKernan B."/>
            <person name="McKernan K."/>
            <person name="Mendez-Lago M."/>
            <person name="Minx P."/>
            <person name="Mollenhauer M.U."/>
            <person name="Montooth K."/>
            <person name="Mount S.M."/>
            <person name="Mu X."/>
            <person name="Myers E."/>
            <person name="Negre B."/>
            <person name="Newfeld S."/>
            <person name="Nielsen R."/>
            <person name="Noor M.A."/>
            <person name="O'Grady P."/>
            <person name="Pachter L."/>
            <person name="Papaceit M."/>
            <person name="Parisi M.J."/>
            <person name="Parisi M."/>
            <person name="Parts L."/>
            <person name="Pedersen J.S."/>
            <person name="Pesole G."/>
            <person name="Phillippy A.M."/>
            <person name="Ponting C.P."/>
            <person name="Pop M."/>
            <person name="Porcelli D."/>
            <person name="Powell J.R."/>
            <person name="Prohaska S."/>
            <person name="Pruitt K."/>
            <person name="Puig M."/>
            <person name="Quesneville H."/>
            <person name="Ram K.R."/>
            <person name="Rand D."/>
            <person name="Rasmussen M.D."/>
            <person name="Reed L.K."/>
            <person name="Reenan R."/>
            <person name="Reily A."/>
            <person name="Remington K.A."/>
            <person name="Rieger T.T."/>
            <person name="Ritchie M.G."/>
            <person name="Robin C."/>
            <person name="Rogers Y.H."/>
            <person name="Rohde C."/>
            <person name="Rozas J."/>
            <person name="Rubenfield M.J."/>
            <person name="Ruiz A."/>
            <person name="Russo S."/>
            <person name="Salzberg S.L."/>
            <person name="Sanchez-Gracia A."/>
            <person name="Saranga D.J."/>
            <person name="Sato H."/>
            <person name="Schaeffer S.W."/>
            <person name="Schatz M.C."/>
            <person name="Schlenke T."/>
            <person name="Schwartz R."/>
            <person name="Segarra C."/>
            <person name="Singh R.S."/>
            <person name="Sirot L."/>
            <person name="Sirota M."/>
            <person name="Sisneros N.B."/>
            <person name="Smith C.D."/>
            <person name="Smith T.F."/>
            <person name="Spieth J."/>
            <person name="Stage D.E."/>
            <person name="Stark A."/>
            <person name="Stephan W."/>
            <person name="Strausberg R.L."/>
            <person name="Strempel S."/>
            <person name="Sturgill D."/>
            <person name="Sutton G."/>
            <person name="Sutton G.G."/>
            <person name="Tao W."/>
            <person name="Teichmann S."/>
            <person name="Tobari Y.N."/>
            <person name="Tomimura Y."/>
            <person name="Tsolas J.M."/>
            <person name="Valente V.L."/>
            <person name="Venter E."/>
            <person name="Venter J.C."/>
            <person name="Vicario S."/>
            <person name="Vieira F.G."/>
            <person name="Vilella A.J."/>
            <person name="Villasante A."/>
            <person name="Walenz B."/>
            <person name="Wang J."/>
            <person name="Wasserman M."/>
            <person name="Watts T."/>
            <person name="Wilson D."/>
            <person name="Wilson R.K."/>
            <person name="Wing R.A."/>
            <person name="Wolfner M.F."/>
            <person name="Wong A."/>
            <person name="Wong G.K."/>
            <person name="Wu C.I."/>
            <person name="Wu G."/>
            <person name="Yamamoto D."/>
            <person name="Yang H.P."/>
            <person name="Yang S.P."/>
            <person name="Yorke J.A."/>
            <person name="Yoshida K."/>
            <person name="Zdobnov E."/>
            <person name="Zhang P."/>
            <person name="Zhang Y."/>
            <person name="Zimin A.V."/>
            <person name="Baldwin J."/>
            <person name="Abdouelleil A."/>
            <person name="Abdulkadir J."/>
            <person name="Abebe A."/>
            <person name="Abera B."/>
            <person name="Abreu J."/>
            <person name="Acer S.C."/>
            <person name="Aftuck L."/>
            <person name="Alexander A."/>
            <person name="An P."/>
            <person name="Anderson E."/>
            <person name="Anderson S."/>
            <person name="Arachi H."/>
            <person name="Azer M."/>
            <person name="Bachantsang P."/>
            <person name="Barry A."/>
            <person name="Bayul T."/>
            <person name="Berlin A."/>
            <person name="Bessette D."/>
            <person name="Bloom T."/>
            <person name="Blye J."/>
            <person name="Boguslavskiy L."/>
            <person name="Bonnet C."/>
            <person name="Boukhgalter B."/>
            <person name="Bourzgui I."/>
            <person name="Brown A."/>
            <person name="Cahill P."/>
            <person name="Channer S."/>
            <person name="Cheshatsang Y."/>
            <person name="Chuda L."/>
            <person name="Citroen M."/>
            <person name="Collymore A."/>
            <person name="Cooke P."/>
            <person name="Costello M."/>
            <person name="D'Aco K."/>
            <person name="Daza R."/>
            <person name="De Haan G."/>
            <person name="DeGray S."/>
            <person name="DeMaso C."/>
            <person name="Dhargay N."/>
            <person name="Dooley K."/>
            <person name="Dooley E."/>
            <person name="Doricent M."/>
            <person name="Dorje P."/>
            <person name="Dorjee K."/>
            <person name="Dupes A."/>
            <person name="Elong R."/>
            <person name="Falk J."/>
            <person name="Farina A."/>
            <person name="Faro S."/>
            <person name="Ferguson D."/>
            <person name="Fisher S."/>
            <person name="Foley C.D."/>
            <person name="Franke A."/>
            <person name="Friedrich D."/>
            <person name="Gadbois L."/>
            <person name="Gearin G."/>
            <person name="Gearin C.R."/>
            <person name="Giannoukos G."/>
            <person name="Goode T."/>
            <person name="Graham J."/>
            <person name="Grandbois E."/>
            <person name="Grewal S."/>
            <person name="Gyaltsen K."/>
            <person name="Hafez N."/>
            <person name="Hagos B."/>
            <person name="Hall J."/>
            <person name="Henson C."/>
            <person name="Hollinger A."/>
            <person name="Honan T."/>
            <person name="Huard M.D."/>
            <person name="Hughes L."/>
            <person name="Hurhula B."/>
            <person name="Husby M.E."/>
            <person name="Kamat A."/>
            <person name="Kanga B."/>
            <person name="Kashin S."/>
            <person name="Khazanovich D."/>
            <person name="Kisner P."/>
            <person name="Lance K."/>
            <person name="Lara M."/>
            <person name="Lee W."/>
            <person name="Lennon N."/>
            <person name="Letendre F."/>
            <person name="LeVine R."/>
            <person name="Lipovsky A."/>
            <person name="Liu X."/>
            <person name="Liu J."/>
            <person name="Liu S."/>
            <person name="Lokyitsang T."/>
            <person name="Lokyitsang Y."/>
            <person name="Lubonja R."/>
            <person name="Lui A."/>
            <person name="MacDonald P."/>
            <person name="Magnisalis V."/>
            <person name="Maru K."/>
            <person name="Matthews C."/>
            <person name="McCusker W."/>
            <person name="McDonough S."/>
            <person name="Mehta T."/>
            <person name="Meldrim J."/>
            <person name="Meneus L."/>
            <person name="Mihai O."/>
            <person name="Mihalev A."/>
            <person name="Mihova T."/>
            <person name="Mittelman R."/>
            <person name="Mlenga V."/>
            <person name="Montmayeur A."/>
            <person name="Mulrain L."/>
            <person name="Navidi A."/>
            <person name="Naylor J."/>
            <person name="Negash T."/>
            <person name="Nguyen T."/>
            <person name="Nguyen N."/>
            <person name="Nicol R."/>
            <person name="Norbu C."/>
            <person name="Norbu N."/>
            <person name="Novod N."/>
            <person name="O'Neill B."/>
            <person name="Osman S."/>
            <person name="Markiewicz E."/>
            <person name="Oyono O.L."/>
            <person name="Patti C."/>
            <person name="Phunkhang P."/>
            <person name="Pierre F."/>
            <person name="Priest M."/>
            <person name="Raghuraman S."/>
            <person name="Rege F."/>
            <person name="Reyes R."/>
            <person name="Rise C."/>
            <person name="Rogov P."/>
            <person name="Ross K."/>
            <person name="Ryan E."/>
            <person name="Settipalli S."/>
            <person name="Shea T."/>
            <person name="Sherpa N."/>
            <person name="Shi L."/>
            <person name="Shih D."/>
            <person name="Sparrow T."/>
            <person name="Spaulding J."/>
            <person name="Stalker J."/>
            <person name="Stange-Thomann N."/>
            <person name="Stavropoulos S."/>
            <person name="Stone C."/>
            <person name="Strader C."/>
            <person name="Tesfaye S."/>
            <person name="Thomson T."/>
            <person name="Thoulutsang Y."/>
            <person name="Thoulutsang D."/>
            <person name="Topham K."/>
            <person name="Topping I."/>
            <person name="Tsamla T."/>
            <person name="Vassiliev H."/>
            <person name="Vo A."/>
            <person name="Wangchuk T."/>
            <person name="Wangdi T."/>
            <person name="Weiand M."/>
            <person name="Wilkinson J."/>
            <person name="Wilson A."/>
            <person name="Yadav S."/>
            <person name="Young G."/>
            <person name="Yu Q."/>
            <person name="Zembek L."/>
            <person name="Zhong D."/>
            <person name="Zimmer A."/>
            <person name="Zwirko Z."/>
            <person name="Jaffe D.B."/>
            <person name="Alvarez P."/>
            <person name="Brockman W."/>
            <person name="Butler J."/>
            <person name="Chin C."/>
            <person name="Gnerre S."/>
            <person name="Grabherr M."/>
            <person name="Kleber M."/>
            <person name="Mauceli E."/>
            <person name="MacCallum I."/>
        </authorList>
    </citation>
    <scope>NUCLEOTIDE SEQUENCE [LARGE SCALE GENOMIC DNA]</scope>
    <source>
        <strain evidence="18">Tucson 14030-0811.24</strain>
    </source>
</reference>
<evidence type="ECO:0000256" key="8">
    <source>
        <dbReference type="ARBA" id="ARBA00023015"/>
    </source>
</evidence>
<dbReference type="InterPro" id="IPR026314">
    <property type="entry name" value="YLP_motif_con_p1"/>
</dbReference>
<feature type="compositionally biased region" description="Gly residues" evidence="15">
    <location>
        <begin position="247"/>
        <end position="263"/>
    </location>
</feature>
<feature type="compositionally biased region" description="Gly residues" evidence="15">
    <location>
        <begin position="1248"/>
        <end position="1257"/>
    </location>
</feature>
<evidence type="ECO:0000256" key="15">
    <source>
        <dbReference type="SAM" id="MobiDB-lite"/>
    </source>
</evidence>
<sequence length="1761" mass="191244">MSNHWALAWAAGATVPAPQPSMPPPLPSAPPPPPPSDQPSATVATPATVMPVSYGVTPVAGAAASSQSANPYEQYTPAQYAAMTPEQQYALQQHWQQWQAYQQEYAKWHAQYGEQYKLPVAAPPANPPVPQVAPPGPQAYPPSNPYYTSSVPAVGVQVLPPNASKITAQPQIYNQPPPPPMPQESWSHQKHTAPAPNQYYTQPAVPSAGRADDQSSGFANLQQPPPFVGGEIGDPKLKHPPPNLWRGGQGQGPGPGQGGGTWEGGPPKRDGPPKNHWNDSNNSNFGTGEGGRPGRWSNDGPGSRWSGPPSNSEGGTATGTSGGESRGWNSRNEGNSEGRWRGPNDNETIGGGGSGRWNGPHNAGSGRNGPSDSAGGGNASSNEPVRGGGFGGSNNKQRRWEDDENRSSSNRWQFNSQDKDNNRKNWNDGDDDGGGVGSNQRNTTNPFNTNNPPQSSNDYGSYENNSRGAGNRDNFGRNGPKSSDSNYGNNQKSSQDGPGFEMRTDFGNFGRGRWDGGNQQQQQNQQQRGGGVGGSGGGGSNDGGFRSQFGNNPQQQPQRGSDLNEVNFDRLFYQWEQQFENWKRENANHPDREEYRRYEEEFEKQRRNIAEKCEQMRRRRQMQQQSPQTSGGGGGSGVGVGAGGVGGGSGGDFGGNSGRYQEPDTTKDGNASKDSDSRDLVKETFSRSGHGRVGQSKPDESSVSDAPKFMEPPLNQQKQQNPQSQKLSQPSMSLGKRKYEESITNEKNQSMLATASKQVKPQENIITISLDDDDDEDDDDDANPDHHETPMTNIFKKSEGIPGLDLVEGDAKSSKPIADIAEGMKDTEFINNLSQAVAQASGNGKPQGTKDDPKQSKLNEPGNEGGAICFTGWLKKRKNGGDGGGNKSSESEQKKPDESIESSERRGEGNMPGRGLNQRGGAGVRGNFNDYGPGGGPGNGPQGGPQGMGNNFNDFGPGVGQGGGPQGMGNNFNDFGPGGGPQGMGNNFNDFGGPPFNSRPPFNSNNFDMNDPRQFGPNNFGPNNNNFGHGRRFNEPHRGDPNYGPDYRGPGPGAGPGPGPFGGPFGNKFGPNNNNNNNSNQHPNNDNPFRRQGGGMPMPNFDDGPGPGPGPGPGHGGNGGFRGGRGPHPNARQFGQQQRNNFGGHPGNQNRKHGPNGDEHTINQQSHPNEPVYRPMQVFDYKNSNTAAKVIDYGHKSVETGPRISPGLGPGSCLPPEPDFRPVKTFEYGHASRNIPMTPILDQGMGNVGPGFRGTGGPLPTNNNTSNNNNSNNVNSKRRNRKKNKKERQQARMQMHLNRQLQSVPSAESDEIIQNNAQTTIEKPSIAEPQAEDSHEMMANDASNQATEDLEDISDGEENLLQEHTIPIPATLQHQEQQSAPSEAEPPADLSAIQPAKVQLPEFCVPTNENFNTISIDEVLIQPGRLTRPKRMCIILRGPPGSGKSYVVRLIKDKEVEMGGSNPRILSIDDYFIIENDYDEKCPKTGKKIPKKEILYEYDETMEETYMQYLIKSYKKTLSDNLHDFIIVDCNNNSLRTLNEFYCHAKDANFVPYIVDLHCDLETCLGRNSHKRSEKDIQLVLDNWCATPLHYIKLDVTSLLENVVEMEDVENMATDDNAFNEDSTSVSTGPATTNPHDIAEEDDSNSADALNSYGFLKSKWENDTSKDSLARLDGTKHLLGKRKTSMADYLQIDDWIPPSSSSNGKKRVRWADIEERRAQEKMRAIGFVVGQTDWKRMMDPNAGNRALNKTKFIERVNKQRR</sequence>
<feature type="compositionally biased region" description="Basic and acidic residues" evidence="15">
    <location>
        <begin position="848"/>
        <end position="857"/>
    </location>
</feature>
<feature type="compositionally biased region" description="Gly residues" evidence="15">
    <location>
        <begin position="1113"/>
        <end position="1126"/>
    </location>
</feature>
<evidence type="ECO:0000256" key="3">
    <source>
        <dbReference type="ARBA" id="ARBA00022491"/>
    </source>
</evidence>
<evidence type="ECO:0000256" key="9">
    <source>
        <dbReference type="ARBA" id="ARBA00023163"/>
    </source>
</evidence>
<feature type="compositionally biased region" description="Gly residues" evidence="15">
    <location>
        <begin position="932"/>
        <end position="947"/>
    </location>
</feature>
<feature type="compositionally biased region" description="Low complexity" evidence="15">
    <location>
        <begin position="1127"/>
        <end position="1143"/>
    </location>
</feature>
<dbReference type="InParanoid" id="B4NCC2"/>
<feature type="compositionally biased region" description="Basic and acidic residues" evidence="15">
    <location>
        <begin position="266"/>
        <end position="277"/>
    </location>
</feature>
<feature type="compositionally biased region" description="Gly residues" evidence="15">
    <location>
        <begin position="316"/>
        <end position="325"/>
    </location>
</feature>
<feature type="compositionally biased region" description="Low complexity" evidence="15">
    <location>
        <begin position="984"/>
        <end position="1007"/>
    </location>
</feature>
<dbReference type="Pfam" id="PF08433">
    <property type="entry name" value="KTI12"/>
    <property type="match status" value="1"/>
</dbReference>
<feature type="compositionally biased region" description="Basic residues" evidence="15">
    <location>
        <begin position="1276"/>
        <end position="1286"/>
    </location>
</feature>
<dbReference type="eggNOG" id="KOG2400">
    <property type="taxonomic scope" value="Eukaryota"/>
</dbReference>
<dbReference type="GO" id="GO:0032204">
    <property type="term" value="P:regulation of telomere maintenance"/>
    <property type="evidence" value="ECO:0007669"/>
    <property type="project" value="TreeGrafter"/>
</dbReference>
<dbReference type="EMBL" id="CH964239">
    <property type="protein sequence ID" value="EDW82481.2"/>
    <property type="molecule type" value="Genomic_DNA"/>
</dbReference>
<evidence type="ECO:0000256" key="12">
    <source>
        <dbReference type="ARBA" id="ARBA00065932"/>
    </source>
</evidence>
<feature type="compositionally biased region" description="Pro residues" evidence="15">
    <location>
        <begin position="127"/>
        <end position="144"/>
    </location>
</feature>
<keyword evidence="9" id="KW-0804">Transcription</keyword>
<feature type="compositionally biased region" description="Basic and acidic residues" evidence="15">
    <location>
        <begin position="334"/>
        <end position="344"/>
    </location>
</feature>
<feature type="region of interest" description="Disordered" evidence="15">
    <location>
        <begin position="1248"/>
        <end position="1291"/>
    </location>
</feature>
<dbReference type="InterPro" id="IPR013641">
    <property type="entry name" value="KTI12/PSTK"/>
</dbReference>
<evidence type="ECO:0000256" key="1">
    <source>
        <dbReference type="ARBA" id="ARBA00004324"/>
    </source>
</evidence>
<feature type="compositionally biased region" description="Low complexity" evidence="15">
    <location>
        <begin position="1262"/>
        <end position="1275"/>
    </location>
</feature>
<dbReference type="PANTHER" id="PTHR13413:SF0">
    <property type="entry name" value="YLP MOTIF-CONTAINING PROTEIN 1"/>
    <property type="match status" value="1"/>
</dbReference>
<dbReference type="Proteomes" id="UP000007798">
    <property type="component" value="Unassembled WGS sequence"/>
</dbReference>
<protein>
    <recommendedName>
        <fullName evidence="13">YLP motif-containing protein 1</fullName>
    </recommendedName>
    <alternativeName>
        <fullName evidence="14">Nuclear protein ZAP3</fullName>
    </alternativeName>
</protein>
<feature type="compositionally biased region" description="Low complexity" evidence="15">
    <location>
        <begin position="438"/>
        <end position="457"/>
    </location>
</feature>
<feature type="compositionally biased region" description="Gly residues" evidence="15">
    <location>
        <begin position="630"/>
        <end position="657"/>
    </location>
</feature>
<evidence type="ECO:0000256" key="11">
    <source>
        <dbReference type="ARBA" id="ARBA00058677"/>
    </source>
</evidence>
<dbReference type="PANTHER" id="PTHR13413">
    <property type="entry name" value="YLP MOTIF CONTAINING PROTEIN NUCLEAR PROTEIN ZAP"/>
    <property type="match status" value="1"/>
</dbReference>
<keyword evidence="4" id="KW-1017">Isopeptide bond</keyword>
<feature type="compositionally biased region" description="Polar residues" evidence="15">
    <location>
        <begin position="458"/>
        <end position="468"/>
    </location>
</feature>
<feature type="compositionally biased region" description="Gly residues" evidence="15">
    <location>
        <begin position="957"/>
        <end position="967"/>
    </location>
</feature>
<feature type="region of interest" description="Disordered" evidence="15">
    <location>
        <begin position="127"/>
        <end position="146"/>
    </location>
</feature>
<accession>B4NCC2</accession>
<dbReference type="HOGENOM" id="CLU_002215_0_0_1"/>
<evidence type="ECO:0000256" key="13">
    <source>
        <dbReference type="ARBA" id="ARBA00068971"/>
    </source>
</evidence>
<evidence type="ECO:0000256" key="14">
    <source>
        <dbReference type="ARBA" id="ARBA00083294"/>
    </source>
</evidence>
<dbReference type="SUPFAM" id="SSF52540">
    <property type="entry name" value="P-loop containing nucleoside triphosphate hydrolases"/>
    <property type="match status" value="1"/>
</dbReference>
<evidence type="ECO:0000313" key="17">
    <source>
        <dbReference type="EMBL" id="EDW82481.2"/>
    </source>
</evidence>
<keyword evidence="7" id="KW-0832">Ubl conjugation</keyword>
<keyword evidence="8" id="KW-0805">Transcription regulation</keyword>
<keyword evidence="18" id="KW-1185">Reference proteome</keyword>
<dbReference type="STRING" id="7260.B4NCC2"/>
<feature type="compositionally biased region" description="Low complexity" evidence="15">
    <location>
        <begin position="516"/>
        <end position="527"/>
    </location>
</feature>
<feature type="compositionally biased region" description="Low complexity" evidence="15">
    <location>
        <begin position="1015"/>
        <end position="1028"/>
    </location>
</feature>